<evidence type="ECO:0000313" key="9">
    <source>
        <dbReference type="WBParaSite" id="mrna-Wban_05883"/>
    </source>
</evidence>
<keyword evidence="2 6" id="KW-0812">Transmembrane</keyword>
<protein>
    <submittedName>
        <fullName evidence="9">G-protein coupled receptors family 1 profile domain-containing protein</fullName>
    </submittedName>
</protein>
<dbReference type="GO" id="GO:0004984">
    <property type="term" value="F:olfactory receptor activity"/>
    <property type="evidence" value="ECO:0007669"/>
    <property type="project" value="TreeGrafter"/>
</dbReference>
<organism evidence="8 9">
    <name type="scientific">Wuchereria bancrofti</name>
    <dbReference type="NCBI Taxonomy" id="6293"/>
    <lineage>
        <taxon>Eukaryota</taxon>
        <taxon>Metazoa</taxon>
        <taxon>Ecdysozoa</taxon>
        <taxon>Nematoda</taxon>
        <taxon>Chromadorea</taxon>
        <taxon>Rhabditida</taxon>
        <taxon>Spirurina</taxon>
        <taxon>Spiruromorpha</taxon>
        <taxon>Filarioidea</taxon>
        <taxon>Onchocercidae</taxon>
        <taxon>Wuchereria</taxon>
    </lineage>
</organism>
<name>A0AAF5PUW9_WUCBA</name>
<evidence type="ECO:0000256" key="2">
    <source>
        <dbReference type="ARBA" id="ARBA00022692"/>
    </source>
</evidence>
<evidence type="ECO:0000259" key="7">
    <source>
        <dbReference type="PROSITE" id="PS50262"/>
    </source>
</evidence>
<sequence>MNGTYEELCAEAYHLQTNFFFQSIQFFFVVFTITGIILILYVSVNMITKKIFHINLRILLINLLALLLFRSFVTLFRSSSFISRMVAYKDPCLFLMNSIKCSILSSFGSAPVKCLAYAFIAITIERFLAMCFYQRYEKWKYPVALAFIPLTWFEFAMEMKSTALKFHKLMTLYESQKKYKSYCSSITSNPIPYLKLVLEIPVLIGILFLLLLTRIISKRKMILQMRASVDTLSSRYQIWENMKTSKTMFIATIMFIISSSFNLSGTLLLMYFPPSDFLNFAVFKEIKSLALTVFINAISILFIIRVEQMHNKTIKRLLNFGCCPSNKVGEQTNQPLSGRQHIEIIEQMWEKEIRK</sequence>
<accession>A0AAF5PUW9</accession>
<dbReference type="PROSITE" id="PS50262">
    <property type="entry name" value="G_PROTEIN_RECEP_F1_2"/>
    <property type="match status" value="1"/>
</dbReference>
<dbReference type="WBParaSite" id="mrna-Wban_05883">
    <property type="protein sequence ID" value="mrna-Wban_05883"/>
    <property type="gene ID" value="Wban_05883"/>
</dbReference>
<dbReference type="PANTHER" id="PTHR31357">
    <property type="entry name" value="SERPENTINE RECEPTOR CLASS ALPHA-10"/>
    <property type="match status" value="1"/>
</dbReference>
<feature type="domain" description="G-protein coupled receptors family 1 profile" evidence="7">
    <location>
        <begin position="35"/>
        <end position="257"/>
    </location>
</feature>
<feature type="transmembrane region" description="Helical" evidence="6">
    <location>
        <begin position="196"/>
        <end position="216"/>
    </location>
</feature>
<reference evidence="8" key="1">
    <citation type="submission" date="2015-03" db="EMBL/GenBank/DDBJ databases">
        <title>Wuchereria bancrofti Genome Sequencing Papua New Guinea Strain.</title>
        <authorList>
            <person name="Small S.T."/>
            <person name="Serre D."/>
            <person name="Zimmerman P.A."/>
        </authorList>
    </citation>
    <scope>NUCLEOTIDE SEQUENCE [LARGE SCALE GENOMIC DNA]</scope>
    <source>
        <strain evidence="8">pt0022</strain>
    </source>
</reference>
<dbReference type="InterPro" id="IPR017452">
    <property type="entry name" value="GPCR_Rhodpsn_7TM"/>
</dbReference>
<dbReference type="AlphaFoldDB" id="A0AAF5PUW9"/>
<evidence type="ECO:0000313" key="8">
    <source>
        <dbReference type="Proteomes" id="UP000093561"/>
    </source>
</evidence>
<evidence type="ECO:0000256" key="5">
    <source>
        <dbReference type="ARBA" id="ARBA00037994"/>
    </source>
</evidence>
<evidence type="ECO:0000256" key="6">
    <source>
        <dbReference type="SAM" id="Phobius"/>
    </source>
</evidence>
<evidence type="ECO:0000256" key="3">
    <source>
        <dbReference type="ARBA" id="ARBA00022989"/>
    </source>
</evidence>
<dbReference type="SUPFAM" id="SSF81321">
    <property type="entry name" value="Family A G protein-coupled receptor-like"/>
    <property type="match status" value="1"/>
</dbReference>
<keyword evidence="4 6" id="KW-0472">Membrane</keyword>
<dbReference type="GO" id="GO:0016020">
    <property type="term" value="C:membrane"/>
    <property type="evidence" value="ECO:0007669"/>
    <property type="project" value="UniProtKB-SubCell"/>
</dbReference>
<dbReference type="Proteomes" id="UP000093561">
    <property type="component" value="Unassembled WGS sequence"/>
</dbReference>
<feature type="transmembrane region" description="Helical" evidence="6">
    <location>
        <begin position="20"/>
        <end position="42"/>
    </location>
</feature>
<reference evidence="8" key="2">
    <citation type="journal article" date="2016" name="Mol. Ecol.">
        <title>Population genomics of the filarial nematode parasite Wuchereria bancrofti from mosquitoes.</title>
        <authorList>
            <person name="Small S.T."/>
            <person name="Reimer L.J."/>
            <person name="Tisch D.J."/>
            <person name="King C.L."/>
            <person name="Christensen B.M."/>
            <person name="Siba P.M."/>
            <person name="Kazura J.W."/>
            <person name="Serre D."/>
            <person name="Zimmerman P.A."/>
        </authorList>
    </citation>
    <scope>NUCLEOTIDE SEQUENCE</scope>
    <source>
        <strain evidence="8">pt0022</strain>
    </source>
</reference>
<keyword evidence="3 6" id="KW-1133">Transmembrane helix</keyword>
<dbReference type="Pfam" id="PF10292">
    <property type="entry name" value="7TM_GPCR_Srab"/>
    <property type="match status" value="1"/>
</dbReference>
<feature type="transmembrane region" description="Helical" evidence="6">
    <location>
        <begin position="115"/>
        <end position="132"/>
    </location>
</feature>
<dbReference type="PANTHER" id="PTHR31357:SF5">
    <property type="entry name" value="SERPENTINE RECEPTOR CLASS ALPHA-1-RELATED"/>
    <property type="match status" value="1"/>
</dbReference>
<comment type="subcellular location">
    <subcellularLocation>
        <location evidence="1">Membrane</location>
        <topology evidence="1">Multi-pass membrane protein</topology>
    </subcellularLocation>
</comment>
<dbReference type="InterPro" id="IPR051080">
    <property type="entry name" value="Nematode_rcpt-like_serp_alpha"/>
</dbReference>
<reference evidence="9" key="3">
    <citation type="submission" date="2024-02" db="UniProtKB">
        <authorList>
            <consortium name="WormBaseParasite"/>
        </authorList>
    </citation>
    <scope>IDENTIFICATION</scope>
    <source>
        <strain evidence="9">pt0022</strain>
    </source>
</reference>
<evidence type="ECO:0000256" key="4">
    <source>
        <dbReference type="ARBA" id="ARBA00023136"/>
    </source>
</evidence>
<dbReference type="Gene3D" id="1.20.1070.10">
    <property type="entry name" value="Rhodopsin 7-helix transmembrane proteins"/>
    <property type="match status" value="1"/>
</dbReference>
<dbReference type="InterPro" id="IPR019408">
    <property type="entry name" value="7TM_GPCR_serpentine_rcpt_Srab"/>
</dbReference>
<feature type="transmembrane region" description="Helical" evidence="6">
    <location>
        <begin position="54"/>
        <end position="76"/>
    </location>
</feature>
<evidence type="ECO:0000256" key="1">
    <source>
        <dbReference type="ARBA" id="ARBA00004141"/>
    </source>
</evidence>
<proteinExistence type="inferred from homology"/>
<feature type="transmembrane region" description="Helical" evidence="6">
    <location>
        <begin position="139"/>
        <end position="157"/>
    </location>
</feature>
<comment type="similarity">
    <text evidence="5">Belongs to the nematode receptor-like protein sra family.</text>
</comment>
<feature type="transmembrane region" description="Helical" evidence="6">
    <location>
        <begin position="248"/>
        <end position="269"/>
    </location>
</feature>
<feature type="transmembrane region" description="Helical" evidence="6">
    <location>
        <begin position="289"/>
        <end position="306"/>
    </location>
</feature>